<evidence type="ECO:0000313" key="2">
    <source>
        <dbReference type="Proteomes" id="UP000247345"/>
    </source>
</evidence>
<dbReference type="Proteomes" id="UP000247345">
    <property type="component" value="Unassembled WGS sequence"/>
</dbReference>
<sequence length="102" mass="12204">MNNAATTVDVNKELTERQLDRIIEMAWEDRTPFEAIKFQFGFAEKEVIKLMRKNLKESSFKRWRKRVNSGVSTKHLKKRSQDITRFKCTRQRIISSNKISKR</sequence>
<accession>A0A2P6CFQ0</accession>
<dbReference type="InterPro" id="IPR019882">
    <property type="entry name" value="CHP03643"/>
</dbReference>
<dbReference type="Pfam" id="PF10985">
    <property type="entry name" value="DUF2805"/>
    <property type="match status" value="1"/>
</dbReference>
<organism evidence="1 2">
    <name type="scientific">Polaribacter butkevichii</name>
    <dbReference type="NCBI Taxonomy" id="218490"/>
    <lineage>
        <taxon>Bacteria</taxon>
        <taxon>Pseudomonadati</taxon>
        <taxon>Bacteroidota</taxon>
        <taxon>Flavobacteriia</taxon>
        <taxon>Flavobacteriales</taxon>
        <taxon>Flavobacteriaceae</taxon>
    </lineage>
</organism>
<gene>
    <name evidence="1" type="ORF">BTO14_06455</name>
</gene>
<proteinExistence type="predicted"/>
<reference evidence="1 2" key="1">
    <citation type="submission" date="2016-12" db="EMBL/GenBank/DDBJ databases">
        <title>Trade-off between light-utilization and light-protection in marine flavobacteria.</title>
        <authorList>
            <person name="Kumagai Y."/>
            <person name="Yoshizawa S."/>
            <person name="Kogure K."/>
            <person name="Iwasaki W."/>
        </authorList>
    </citation>
    <scope>NUCLEOTIDE SEQUENCE [LARGE SCALE GENOMIC DNA]</scope>
    <source>
        <strain evidence="1 2">KCTC 12100</strain>
    </source>
</reference>
<keyword evidence="2" id="KW-1185">Reference proteome</keyword>
<dbReference type="AlphaFoldDB" id="A0A2P6CFQ0"/>
<dbReference type="EMBL" id="MSCK01000001">
    <property type="protein sequence ID" value="PQJ73714.1"/>
    <property type="molecule type" value="Genomic_DNA"/>
</dbReference>
<name>A0A2P6CFQ0_9FLAO</name>
<evidence type="ECO:0000313" key="1">
    <source>
        <dbReference type="EMBL" id="PQJ73714.1"/>
    </source>
</evidence>
<comment type="caution">
    <text evidence="1">The sequence shown here is derived from an EMBL/GenBank/DDBJ whole genome shotgun (WGS) entry which is preliminary data.</text>
</comment>
<protein>
    <submittedName>
        <fullName evidence="1">TIGR03643 family protein</fullName>
    </submittedName>
</protein>
<dbReference type="NCBIfam" id="TIGR03643">
    <property type="entry name" value="TIGR03643 family protein"/>
    <property type="match status" value="1"/>
</dbReference>